<feature type="domain" description="ABC transporter" evidence="4">
    <location>
        <begin position="5"/>
        <end position="231"/>
    </location>
</feature>
<organism evidence="5 6">
    <name type="scientific">Sulfurospirillum tamanense</name>
    <dbReference type="NCBI Taxonomy" id="2813362"/>
    <lineage>
        <taxon>Bacteria</taxon>
        <taxon>Pseudomonadati</taxon>
        <taxon>Campylobacterota</taxon>
        <taxon>Epsilonproteobacteria</taxon>
        <taxon>Campylobacterales</taxon>
        <taxon>Sulfurospirillaceae</taxon>
        <taxon>Sulfurospirillum</taxon>
    </lineage>
</organism>
<sequence>MSPIIEIRNLCHKYGKKEIYRNLNLAIEAGSVFGILGKNGVGKSTLINILMGYTLPSQGECTIFGEPTHALSPASKRKIALLHEGFVAYDFFTIGQVEAFFRAFYPAWKRDYFYDLVRLAGLEDSQRLSTLSFGQKSQVVLGALFAQDAQLLILDDYSMGLDLGYRRLFIDYLKDHVSSTQKTVLITSHVMGELVGLIDEMLIVQKGGHIYRNTMEAFLESFHCYAFEETDAIDSITAHRIETHGTTRKLFTFDTVEHLPKIPCDFEEKFLGFIGKYE</sequence>
<dbReference type="PROSITE" id="PS50893">
    <property type="entry name" value="ABC_TRANSPORTER_2"/>
    <property type="match status" value="1"/>
</dbReference>
<keyword evidence="6" id="KW-1185">Reference proteome</keyword>
<accession>A0ABS2WSC2</accession>
<evidence type="ECO:0000313" key="5">
    <source>
        <dbReference type="EMBL" id="MBN2964410.1"/>
    </source>
</evidence>
<dbReference type="SMART" id="SM00382">
    <property type="entry name" value="AAA"/>
    <property type="match status" value="1"/>
</dbReference>
<proteinExistence type="predicted"/>
<keyword evidence="2" id="KW-0547">Nucleotide-binding</keyword>
<gene>
    <name evidence="5" type="ORF">JWV37_06430</name>
</gene>
<reference evidence="5" key="2">
    <citation type="submission" date="2021-02" db="EMBL/GenBank/DDBJ databases">
        <authorList>
            <person name="Merkel A.Y."/>
        </authorList>
    </citation>
    <scope>NUCLEOTIDE SEQUENCE</scope>
    <source>
        <strain evidence="5">T05b</strain>
    </source>
</reference>
<dbReference type="InterPro" id="IPR003593">
    <property type="entry name" value="AAA+_ATPase"/>
</dbReference>
<dbReference type="InterPro" id="IPR051782">
    <property type="entry name" value="ABC_Transporter_VariousFunc"/>
</dbReference>
<comment type="caution">
    <text evidence="5">The sequence shown here is derived from an EMBL/GenBank/DDBJ whole genome shotgun (WGS) entry which is preliminary data.</text>
</comment>
<dbReference type="PANTHER" id="PTHR42939:SF1">
    <property type="entry name" value="ABC TRANSPORTER ATP-BINDING PROTEIN ALBC-RELATED"/>
    <property type="match status" value="1"/>
</dbReference>
<protein>
    <submittedName>
        <fullName evidence="5">ABC transporter ATP-binding protein</fullName>
    </submittedName>
</protein>
<keyword evidence="3 5" id="KW-0067">ATP-binding</keyword>
<dbReference type="GO" id="GO:0005524">
    <property type="term" value="F:ATP binding"/>
    <property type="evidence" value="ECO:0007669"/>
    <property type="project" value="UniProtKB-KW"/>
</dbReference>
<evidence type="ECO:0000256" key="3">
    <source>
        <dbReference type="ARBA" id="ARBA00022840"/>
    </source>
</evidence>
<evidence type="ECO:0000256" key="2">
    <source>
        <dbReference type="ARBA" id="ARBA00022741"/>
    </source>
</evidence>
<dbReference type="InterPro" id="IPR003439">
    <property type="entry name" value="ABC_transporter-like_ATP-bd"/>
</dbReference>
<dbReference type="PANTHER" id="PTHR42939">
    <property type="entry name" value="ABC TRANSPORTER ATP-BINDING PROTEIN ALBC-RELATED"/>
    <property type="match status" value="1"/>
</dbReference>
<name>A0ABS2WSC2_9BACT</name>
<reference evidence="5" key="1">
    <citation type="submission" date="2021-02" db="EMBL/GenBank/DDBJ databases">
        <title>Sulfurospirillum tamanensis sp. nov.</title>
        <authorList>
            <person name="Frolova A."/>
            <person name="Merkel A."/>
            <person name="Slobodkin A."/>
        </authorList>
    </citation>
    <scope>NUCLEOTIDE SEQUENCE</scope>
    <source>
        <strain evidence="5">T05b</strain>
    </source>
</reference>
<dbReference type="EMBL" id="JAFHKK010000011">
    <property type="protein sequence ID" value="MBN2964410.1"/>
    <property type="molecule type" value="Genomic_DNA"/>
</dbReference>
<evidence type="ECO:0000313" key="6">
    <source>
        <dbReference type="Proteomes" id="UP000703590"/>
    </source>
</evidence>
<evidence type="ECO:0000256" key="1">
    <source>
        <dbReference type="ARBA" id="ARBA00022448"/>
    </source>
</evidence>
<evidence type="ECO:0000259" key="4">
    <source>
        <dbReference type="PROSITE" id="PS50893"/>
    </source>
</evidence>
<dbReference type="SUPFAM" id="SSF52540">
    <property type="entry name" value="P-loop containing nucleoside triphosphate hydrolases"/>
    <property type="match status" value="1"/>
</dbReference>
<dbReference type="Pfam" id="PF00005">
    <property type="entry name" value="ABC_tran"/>
    <property type="match status" value="1"/>
</dbReference>
<dbReference type="Proteomes" id="UP000703590">
    <property type="component" value="Unassembled WGS sequence"/>
</dbReference>
<keyword evidence="1" id="KW-0813">Transport</keyword>
<dbReference type="CDD" id="cd03230">
    <property type="entry name" value="ABC_DR_subfamily_A"/>
    <property type="match status" value="1"/>
</dbReference>
<dbReference type="RefSeq" id="WP_205458960.1">
    <property type="nucleotide sequence ID" value="NZ_JAFHKK010000011.1"/>
</dbReference>
<dbReference type="InterPro" id="IPR027417">
    <property type="entry name" value="P-loop_NTPase"/>
</dbReference>
<dbReference type="Gene3D" id="3.40.50.300">
    <property type="entry name" value="P-loop containing nucleotide triphosphate hydrolases"/>
    <property type="match status" value="1"/>
</dbReference>